<feature type="domain" description="DUF7708" evidence="1">
    <location>
        <begin position="136"/>
        <end position="279"/>
    </location>
</feature>
<dbReference type="EMBL" id="JAFIMR010000019">
    <property type="protein sequence ID" value="KAI1866983.1"/>
    <property type="molecule type" value="Genomic_DNA"/>
</dbReference>
<evidence type="ECO:0000313" key="2">
    <source>
        <dbReference type="EMBL" id="KAI1866983.1"/>
    </source>
</evidence>
<accession>A0A9Q0ANF2</accession>
<gene>
    <name evidence="2" type="ORF">JX265_007559</name>
</gene>
<organism evidence="2 3">
    <name type="scientific">Neoarthrinium moseri</name>
    <dbReference type="NCBI Taxonomy" id="1658444"/>
    <lineage>
        <taxon>Eukaryota</taxon>
        <taxon>Fungi</taxon>
        <taxon>Dikarya</taxon>
        <taxon>Ascomycota</taxon>
        <taxon>Pezizomycotina</taxon>
        <taxon>Sordariomycetes</taxon>
        <taxon>Xylariomycetidae</taxon>
        <taxon>Amphisphaeriales</taxon>
        <taxon>Apiosporaceae</taxon>
        <taxon>Neoarthrinium</taxon>
    </lineage>
</organism>
<dbReference type="Proteomes" id="UP000829685">
    <property type="component" value="Unassembled WGS sequence"/>
</dbReference>
<keyword evidence="3" id="KW-1185">Reference proteome</keyword>
<comment type="caution">
    <text evidence="2">The sequence shown here is derived from an EMBL/GenBank/DDBJ whole genome shotgun (WGS) entry which is preliminary data.</text>
</comment>
<sequence length="646" mass="73585">MNSALDRQSRRLTRIHRFDAARNLDPEREGRALDQILRQGSDRESQVYLTDPWRRFYEWEEPPPEHKNPVTKVISTEAKTLIDKWIYFRGKCPKDDQVDLEDYEPTVESVLLMVERMNSRWNSDRESGKGGKIKKLFHNACETLDAHSSVMKMLPDGNEYVSIFTGALNTIIQASVNHEHIAEVLSEALDASLRNRIVECNLDLEIFKTDEMMKLVSGLYASLFTLLSDIMDWIMFKWHKRMLKSFNGNRGKQFENMIEDVKVRAESIKRKAEQSSRAEGRVTRLLAEETLLETQKMRLDLRIGREGEARRLAELANKADRLSQQTSQDMIDRREQSRKIDQIHSCLIALLQSNAGAYIVSQETDNGLPSSVSKQLLMASGHSNVAKGIVEIPASRYTADNVAIDSAQLEDYFSRDRVRLHHDPQGPIVASQETIQRLVEFTGEKSPHTLWIDGSAMRADDMSNPLTAVSMKFIHLTAQFGVPVISYFCQLSRSGRLLPGNTREMQGLIALCYSLTRQMVELLLSTFESNADFSGERFAHLDGTASSWEEWVALFGDLVEEMPDRVFCVIDGVHLVDDRSTEKYMGELITVLANERLRVLFTTTGRSPTLRREIGKINTLSLNMNQFSRGGRLNVKSFGPEVQQGR</sequence>
<dbReference type="Pfam" id="PF24809">
    <property type="entry name" value="DUF7708"/>
    <property type="match status" value="1"/>
</dbReference>
<protein>
    <recommendedName>
        <fullName evidence="1">DUF7708 domain-containing protein</fullName>
    </recommendedName>
</protein>
<evidence type="ECO:0000313" key="3">
    <source>
        <dbReference type="Proteomes" id="UP000829685"/>
    </source>
</evidence>
<dbReference type="AlphaFoldDB" id="A0A9Q0ANF2"/>
<reference evidence="2" key="1">
    <citation type="submission" date="2021-03" db="EMBL/GenBank/DDBJ databases">
        <title>Revisited historic fungal species revealed as producer of novel bioactive compounds through whole genome sequencing and comparative genomics.</title>
        <authorList>
            <person name="Vignolle G.A."/>
            <person name="Hochenegger N."/>
            <person name="Mach R.L."/>
            <person name="Mach-Aigner A.R."/>
            <person name="Javad Rahimi M."/>
            <person name="Salim K.A."/>
            <person name="Chan C.M."/>
            <person name="Lim L.B.L."/>
            <person name="Cai F."/>
            <person name="Druzhinina I.S."/>
            <person name="U'Ren J.M."/>
            <person name="Derntl C."/>
        </authorList>
    </citation>
    <scope>NUCLEOTIDE SEQUENCE</scope>
    <source>
        <strain evidence="2">TUCIM 5799</strain>
    </source>
</reference>
<name>A0A9Q0ANF2_9PEZI</name>
<evidence type="ECO:0000259" key="1">
    <source>
        <dbReference type="Pfam" id="PF24809"/>
    </source>
</evidence>
<proteinExistence type="predicted"/>
<dbReference type="InterPro" id="IPR056125">
    <property type="entry name" value="DUF7708"/>
</dbReference>